<dbReference type="EMBL" id="BARU01008801">
    <property type="protein sequence ID" value="GAH45219.1"/>
    <property type="molecule type" value="Genomic_DNA"/>
</dbReference>
<comment type="caution">
    <text evidence="1">The sequence shown here is derived from an EMBL/GenBank/DDBJ whole genome shotgun (WGS) entry which is preliminary data.</text>
</comment>
<evidence type="ECO:0000313" key="1">
    <source>
        <dbReference type="EMBL" id="GAH45219.1"/>
    </source>
</evidence>
<dbReference type="AlphaFoldDB" id="X1GUC6"/>
<protein>
    <submittedName>
        <fullName evidence="1">Uncharacterized protein</fullName>
    </submittedName>
</protein>
<organism evidence="1">
    <name type="scientific">marine sediment metagenome</name>
    <dbReference type="NCBI Taxonomy" id="412755"/>
    <lineage>
        <taxon>unclassified sequences</taxon>
        <taxon>metagenomes</taxon>
        <taxon>ecological metagenomes</taxon>
    </lineage>
</organism>
<feature type="non-terminal residue" evidence="1">
    <location>
        <position position="52"/>
    </location>
</feature>
<sequence length="52" mass="5726">MTEILFLITGILVGAVAVGLAGKFRYEGKRNISEEKLRGLSETVEKTQSELE</sequence>
<gene>
    <name evidence="1" type="ORF">S03H2_17113</name>
</gene>
<proteinExistence type="predicted"/>
<reference evidence="1" key="1">
    <citation type="journal article" date="2014" name="Front. Microbiol.">
        <title>High frequency of phylogenetically diverse reductive dehalogenase-homologous genes in deep subseafloor sedimentary metagenomes.</title>
        <authorList>
            <person name="Kawai M."/>
            <person name="Futagami T."/>
            <person name="Toyoda A."/>
            <person name="Takaki Y."/>
            <person name="Nishi S."/>
            <person name="Hori S."/>
            <person name="Arai W."/>
            <person name="Tsubouchi T."/>
            <person name="Morono Y."/>
            <person name="Uchiyama I."/>
            <person name="Ito T."/>
            <person name="Fujiyama A."/>
            <person name="Inagaki F."/>
            <person name="Takami H."/>
        </authorList>
    </citation>
    <scope>NUCLEOTIDE SEQUENCE</scope>
    <source>
        <strain evidence="1">Expedition CK06-06</strain>
    </source>
</reference>
<accession>X1GUC6</accession>
<name>X1GUC6_9ZZZZ</name>